<comment type="caution">
    <text evidence="1">The sequence shown here is derived from an EMBL/GenBank/DDBJ whole genome shotgun (WGS) entry which is preliminary data.</text>
</comment>
<name>A0A9X3WHQ3_9BACI</name>
<dbReference type="EMBL" id="JAMQKC010000012">
    <property type="protein sequence ID" value="MDC3417659.1"/>
    <property type="molecule type" value="Genomic_DNA"/>
</dbReference>
<gene>
    <name evidence="1" type="ORF">NC799_12195</name>
</gene>
<evidence type="ECO:0000313" key="2">
    <source>
        <dbReference type="Proteomes" id="UP001145069"/>
    </source>
</evidence>
<reference evidence="1" key="1">
    <citation type="submission" date="2022-06" db="EMBL/GenBank/DDBJ databases">
        <title>Aquibacillus sp. a new bacterium isolated from soil saline samples.</title>
        <authorList>
            <person name="Galisteo C."/>
            <person name="De La Haba R."/>
            <person name="Sanchez-Porro C."/>
            <person name="Ventosa A."/>
        </authorList>
    </citation>
    <scope>NUCLEOTIDE SEQUENCE</scope>
    <source>
        <strain evidence="1">3ASR75-54</strain>
    </source>
</reference>
<evidence type="ECO:0000313" key="1">
    <source>
        <dbReference type="EMBL" id="MDC3417659.1"/>
    </source>
</evidence>
<dbReference type="Proteomes" id="UP001145069">
    <property type="component" value="Unassembled WGS sequence"/>
</dbReference>
<proteinExistence type="predicted"/>
<sequence>MKGIIELVAEDLKEKGLPVDIQAKNPLQVVRGGIDSVLIDPNNKLDTYALLERVKRRNQKRQQELYKEFEKELRPVPFEELKAMAETIGHIPSGSGQGDLWKRLVVGIKHYSNTGYISQDEGFELFDIISGGEQSQRSWETLRSSGQATVKTLIYEAKQKGYKGKYTYYANEEAPETFERELIKERVQKALKFYKK</sequence>
<organism evidence="1 2">
    <name type="scientific">Aquibacillus salsiterrae</name>
    <dbReference type="NCBI Taxonomy" id="2950439"/>
    <lineage>
        <taxon>Bacteria</taxon>
        <taxon>Bacillati</taxon>
        <taxon>Bacillota</taxon>
        <taxon>Bacilli</taxon>
        <taxon>Bacillales</taxon>
        <taxon>Bacillaceae</taxon>
        <taxon>Aquibacillus</taxon>
    </lineage>
</organism>
<protein>
    <submittedName>
        <fullName evidence="1">Uncharacterized protein</fullName>
    </submittedName>
</protein>
<dbReference type="RefSeq" id="WP_272446730.1">
    <property type="nucleotide sequence ID" value="NZ_JAMQKC010000012.1"/>
</dbReference>
<keyword evidence="2" id="KW-1185">Reference proteome</keyword>
<dbReference type="AlphaFoldDB" id="A0A9X3WHQ3"/>
<accession>A0A9X3WHQ3</accession>